<sequence>MESQSASGNADDQHLSPPDATEDDEMESHIDQDASALGCVAQGTNNHGSPYQPSKQAPAEIFASCHAAAAVNRNTNKANPTPEPAYGAPAKTSPSPC</sequence>
<comment type="caution">
    <text evidence="2">The sequence shown here is derived from an EMBL/GenBank/DDBJ whole genome shotgun (WGS) entry which is preliminary data.</text>
</comment>
<feature type="compositionally biased region" description="Polar residues" evidence="1">
    <location>
        <begin position="1"/>
        <end position="10"/>
    </location>
</feature>
<organism evidence="2 3">
    <name type="scientific">Haemaphysalis longicornis</name>
    <name type="common">Bush tick</name>
    <dbReference type="NCBI Taxonomy" id="44386"/>
    <lineage>
        <taxon>Eukaryota</taxon>
        <taxon>Metazoa</taxon>
        <taxon>Ecdysozoa</taxon>
        <taxon>Arthropoda</taxon>
        <taxon>Chelicerata</taxon>
        <taxon>Arachnida</taxon>
        <taxon>Acari</taxon>
        <taxon>Parasitiformes</taxon>
        <taxon>Ixodida</taxon>
        <taxon>Ixodoidea</taxon>
        <taxon>Ixodidae</taxon>
        <taxon>Haemaphysalinae</taxon>
        <taxon>Haemaphysalis</taxon>
    </lineage>
</organism>
<proteinExistence type="predicted"/>
<name>A0A9J6G8S0_HAELO</name>
<dbReference type="Proteomes" id="UP000821853">
    <property type="component" value="Chromosome 3"/>
</dbReference>
<evidence type="ECO:0000256" key="1">
    <source>
        <dbReference type="SAM" id="MobiDB-lite"/>
    </source>
</evidence>
<feature type="compositionally biased region" description="Polar residues" evidence="1">
    <location>
        <begin position="42"/>
        <end position="55"/>
    </location>
</feature>
<keyword evidence="3" id="KW-1185">Reference proteome</keyword>
<protein>
    <submittedName>
        <fullName evidence="2">Uncharacterized protein</fullName>
    </submittedName>
</protein>
<dbReference type="EMBL" id="JABSTR010000005">
    <property type="protein sequence ID" value="KAH9371842.1"/>
    <property type="molecule type" value="Genomic_DNA"/>
</dbReference>
<evidence type="ECO:0000313" key="2">
    <source>
        <dbReference type="EMBL" id="KAH9371842.1"/>
    </source>
</evidence>
<feature type="region of interest" description="Disordered" evidence="1">
    <location>
        <begin position="1"/>
        <end position="57"/>
    </location>
</feature>
<evidence type="ECO:0000313" key="3">
    <source>
        <dbReference type="Proteomes" id="UP000821853"/>
    </source>
</evidence>
<feature type="region of interest" description="Disordered" evidence="1">
    <location>
        <begin position="73"/>
        <end position="97"/>
    </location>
</feature>
<gene>
    <name evidence="2" type="ORF">HPB48_013835</name>
</gene>
<dbReference type="VEuPathDB" id="VectorBase:HLOH_048403"/>
<accession>A0A9J6G8S0</accession>
<reference evidence="2 3" key="1">
    <citation type="journal article" date="2020" name="Cell">
        <title>Large-Scale Comparative Analyses of Tick Genomes Elucidate Their Genetic Diversity and Vector Capacities.</title>
        <authorList>
            <consortium name="Tick Genome and Microbiome Consortium (TIGMIC)"/>
            <person name="Jia N."/>
            <person name="Wang J."/>
            <person name="Shi W."/>
            <person name="Du L."/>
            <person name="Sun Y."/>
            <person name="Zhan W."/>
            <person name="Jiang J.F."/>
            <person name="Wang Q."/>
            <person name="Zhang B."/>
            <person name="Ji P."/>
            <person name="Bell-Sakyi L."/>
            <person name="Cui X.M."/>
            <person name="Yuan T.T."/>
            <person name="Jiang B.G."/>
            <person name="Yang W.F."/>
            <person name="Lam T.T."/>
            <person name="Chang Q.C."/>
            <person name="Ding S.J."/>
            <person name="Wang X.J."/>
            <person name="Zhu J.G."/>
            <person name="Ruan X.D."/>
            <person name="Zhao L."/>
            <person name="Wei J.T."/>
            <person name="Ye R.Z."/>
            <person name="Que T.C."/>
            <person name="Du C.H."/>
            <person name="Zhou Y.H."/>
            <person name="Cheng J.X."/>
            <person name="Dai P.F."/>
            <person name="Guo W.B."/>
            <person name="Han X.H."/>
            <person name="Huang E.J."/>
            <person name="Li L.F."/>
            <person name="Wei W."/>
            <person name="Gao Y.C."/>
            <person name="Liu J.Z."/>
            <person name="Shao H.Z."/>
            <person name="Wang X."/>
            <person name="Wang C.C."/>
            <person name="Yang T.C."/>
            <person name="Huo Q.B."/>
            <person name="Li W."/>
            <person name="Chen H.Y."/>
            <person name="Chen S.E."/>
            <person name="Zhou L.G."/>
            <person name="Ni X.B."/>
            <person name="Tian J.H."/>
            <person name="Sheng Y."/>
            <person name="Liu T."/>
            <person name="Pan Y.S."/>
            <person name="Xia L.Y."/>
            <person name="Li J."/>
            <person name="Zhao F."/>
            <person name="Cao W.C."/>
        </authorList>
    </citation>
    <scope>NUCLEOTIDE SEQUENCE [LARGE SCALE GENOMIC DNA]</scope>
    <source>
        <strain evidence="2">HaeL-2018</strain>
    </source>
</reference>
<dbReference type="AlphaFoldDB" id="A0A9J6G8S0"/>